<evidence type="ECO:0000313" key="1">
    <source>
        <dbReference type="EMBL" id="CAB3697089.1"/>
    </source>
</evidence>
<protein>
    <submittedName>
        <fullName evidence="1">Uncharacterized protein</fullName>
    </submittedName>
</protein>
<name>A0A6S6ZVU9_9BURK</name>
<evidence type="ECO:0000313" key="2">
    <source>
        <dbReference type="Proteomes" id="UP000494111"/>
    </source>
</evidence>
<organism evidence="1 2">
    <name type="scientific">Achromobacter deleyi</name>
    <dbReference type="NCBI Taxonomy" id="1353891"/>
    <lineage>
        <taxon>Bacteria</taxon>
        <taxon>Pseudomonadati</taxon>
        <taxon>Pseudomonadota</taxon>
        <taxon>Betaproteobacteria</taxon>
        <taxon>Burkholderiales</taxon>
        <taxon>Alcaligenaceae</taxon>
        <taxon>Achromobacter</taxon>
    </lineage>
</organism>
<dbReference type="InterPro" id="IPR011043">
    <property type="entry name" value="Gal_Oxase/kelch_b-propeller"/>
</dbReference>
<dbReference type="RefSeq" id="WP_175192837.1">
    <property type="nucleotide sequence ID" value="NZ_CADIJO010000007.1"/>
</dbReference>
<reference evidence="1 2" key="1">
    <citation type="submission" date="2020-04" db="EMBL/GenBank/DDBJ databases">
        <authorList>
            <person name="De Canck E."/>
        </authorList>
    </citation>
    <scope>NUCLEOTIDE SEQUENCE [LARGE SCALE GENOMIC DNA]</scope>
    <source>
        <strain evidence="1 2">LMG 3458</strain>
    </source>
</reference>
<proteinExistence type="predicted"/>
<gene>
    <name evidence="1" type="ORF">LMG3458_02444</name>
</gene>
<dbReference type="Proteomes" id="UP000494111">
    <property type="component" value="Unassembled WGS sequence"/>
</dbReference>
<dbReference type="EMBL" id="CADIJO010000007">
    <property type="protein sequence ID" value="CAB3697089.1"/>
    <property type="molecule type" value="Genomic_DNA"/>
</dbReference>
<dbReference type="SUPFAM" id="SSF50965">
    <property type="entry name" value="Galactose oxidase, central domain"/>
    <property type="match status" value="1"/>
</dbReference>
<sequence length="318" mass="35779">MAYISEDVWAERFKGWLITGCAVRNNHILYLCARQDIPEERASSMWDSEIPSQLIALFLDDPKAPYAYTELAGFNKPKVGVAIFPLEQGLLSSNSEKGAVWVMGSGGPWPMEYIDESTWPGTKLRCIDGYAYAVGLCQQVYKRIDMGQWVKLDKGLLEDNGSTAYGFRDIDAFSDTDFYAVGGRGDVWRYDGDCWSQCRFPSDEQLSTVTCAPDGNVYIGGEGCSLWMGREHSWQKVARGGSTILWNESVWFQDKLWLSSDYQLRVWDGQALQVPMNGDNMVVLSGHIDARDGVLVVASSEYVDMFDGQQWHSIVEPY</sequence>
<accession>A0A6S6ZVU9</accession>
<dbReference type="AlphaFoldDB" id="A0A6S6ZVU9"/>